<dbReference type="EMBL" id="PFWG01000019">
    <property type="protein sequence ID" value="PJA64036.1"/>
    <property type="molecule type" value="Genomic_DNA"/>
</dbReference>
<dbReference type="SUPFAM" id="SSF53756">
    <property type="entry name" value="UDP-Glycosyltransferase/glycogen phosphorylase"/>
    <property type="match status" value="1"/>
</dbReference>
<dbReference type="PANTHER" id="PTHR46401">
    <property type="entry name" value="GLYCOSYLTRANSFERASE WBBK-RELATED"/>
    <property type="match status" value="1"/>
</dbReference>
<proteinExistence type="predicted"/>
<keyword evidence="1" id="KW-0808">Transferase</keyword>
<reference evidence="4" key="1">
    <citation type="submission" date="2017-09" db="EMBL/GenBank/DDBJ databases">
        <title>Depth-based differentiation of microbial function through sediment-hosted aquifers and enrichment of novel symbionts in the deep terrestrial subsurface.</title>
        <authorList>
            <person name="Probst A.J."/>
            <person name="Ladd B."/>
            <person name="Jarett J.K."/>
            <person name="Geller-Mcgrath D.E."/>
            <person name="Sieber C.M.K."/>
            <person name="Emerson J.B."/>
            <person name="Anantharaman K."/>
            <person name="Thomas B.C."/>
            <person name="Malmstrom R."/>
            <person name="Stieglmeier M."/>
            <person name="Klingl A."/>
            <person name="Woyke T."/>
            <person name="Ryan C.M."/>
            <person name="Banfield J.F."/>
        </authorList>
    </citation>
    <scope>NUCLEOTIDE SEQUENCE [LARGE SCALE GENOMIC DNA]</scope>
</reference>
<sequence>REIETQPTGVGRVLFSLLGEWAKFDLPAGGFDLPPDLKFILYFKNRIPDLELPERFEKKLLGLPALPRQALRAGHKSNAWFTHWRLPRAAEKDQVDILFCPGYVAPVFYRGDIALELHDIIYQARPDLYNWPSVWDRILLKTVSRMAAKKAKIILTCSKFSRQEILKYYQVQPEKVFDIPLAADKSFYPIQDADKIREIKEKYQIRDKFVFYLGSIFKRRHLPETLLAFEKAAAEIGDAQFLVVGADYSGDNINRLAEQINQRLGRLAVVRKDYLGGGDLAAVYSAAELMVYLSDYEGFGLPVLESMACGTPVVTSCAASIPEVAGEAAIYIKDNSNIDAIATAMTKGLSDGDLRRELTEKGLAQAKKFSWEKTARETLDALLSVR</sequence>
<dbReference type="CDD" id="cd03809">
    <property type="entry name" value="GT4_MtfB-like"/>
    <property type="match status" value="1"/>
</dbReference>
<dbReference type="Proteomes" id="UP000230941">
    <property type="component" value="Unassembled WGS sequence"/>
</dbReference>
<evidence type="ECO:0000313" key="3">
    <source>
        <dbReference type="EMBL" id="PJA64036.1"/>
    </source>
</evidence>
<feature type="domain" description="Glycosyl transferase family 1" evidence="2">
    <location>
        <begin position="197"/>
        <end position="362"/>
    </location>
</feature>
<name>A0A2M7YM68_9BACT</name>
<organism evidence="3 4">
    <name type="scientific">Candidatus Portnoybacteria bacterium CG_4_9_14_3_um_filter_43_11</name>
    <dbReference type="NCBI Taxonomy" id="1974805"/>
    <lineage>
        <taxon>Bacteria</taxon>
        <taxon>Candidatus Portnoyibacteriota</taxon>
    </lineage>
</organism>
<evidence type="ECO:0000259" key="2">
    <source>
        <dbReference type="Pfam" id="PF00534"/>
    </source>
</evidence>
<dbReference type="PANTHER" id="PTHR46401:SF2">
    <property type="entry name" value="GLYCOSYLTRANSFERASE WBBK-RELATED"/>
    <property type="match status" value="1"/>
</dbReference>
<evidence type="ECO:0000256" key="1">
    <source>
        <dbReference type="ARBA" id="ARBA00022679"/>
    </source>
</evidence>
<dbReference type="GO" id="GO:0016757">
    <property type="term" value="F:glycosyltransferase activity"/>
    <property type="evidence" value="ECO:0007669"/>
    <property type="project" value="InterPro"/>
</dbReference>
<accession>A0A2M7YM68</accession>
<dbReference type="InterPro" id="IPR001296">
    <property type="entry name" value="Glyco_trans_1"/>
</dbReference>
<dbReference type="Gene3D" id="3.40.50.2000">
    <property type="entry name" value="Glycogen Phosphorylase B"/>
    <property type="match status" value="2"/>
</dbReference>
<gene>
    <name evidence="3" type="ORF">CO160_00760</name>
</gene>
<feature type="non-terminal residue" evidence="3">
    <location>
        <position position="1"/>
    </location>
</feature>
<evidence type="ECO:0000313" key="4">
    <source>
        <dbReference type="Proteomes" id="UP000230941"/>
    </source>
</evidence>
<comment type="caution">
    <text evidence="3">The sequence shown here is derived from an EMBL/GenBank/DDBJ whole genome shotgun (WGS) entry which is preliminary data.</text>
</comment>
<protein>
    <recommendedName>
        <fullName evidence="2">Glycosyl transferase family 1 domain-containing protein</fullName>
    </recommendedName>
</protein>
<dbReference type="Pfam" id="PF00534">
    <property type="entry name" value="Glycos_transf_1"/>
    <property type="match status" value="1"/>
</dbReference>
<dbReference type="AlphaFoldDB" id="A0A2M7YM68"/>
<dbReference type="GO" id="GO:0009103">
    <property type="term" value="P:lipopolysaccharide biosynthetic process"/>
    <property type="evidence" value="ECO:0007669"/>
    <property type="project" value="TreeGrafter"/>
</dbReference>